<name>X1CWG5_9ZZZZ</name>
<dbReference type="EMBL" id="BART01016998">
    <property type="protein sequence ID" value="GAG88516.1"/>
    <property type="molecule type" value="Genomic_DNA"/>
</dbReference>
<evidence type="ECO:0000313" key="1">
    <source>
        <dbReference type="EMBL" id="GAG88516.1"/>
    </source>
</evidence>
<proteinExistence type="predicted"/>
<sequence length="233" mass="25067">ALGGIGTEEGQTMAQTYFWTTVLSNIGTPTSVIRGDHPLSAVFQKEGVTTYVAHNAGKENITVLFNDNTSIEVPVGETVTRQRLESSDQLVDPIVVDQLPDQPVREPALPSTPSFSLVSSINTVRLLVDSTTGLAFVQESANEPLLIRRADDYFNGDVPLVRGTATLVAAARDDLGRIRVLDVSEWGAFAWILDENGMFQAEEGPTDSTLSSKEVLFQIDLDGDGVIGMSSTP</sequence>
<feature type="non-terminal residue" evidence="1">
    <location>
        <position position="1"/>
    </location>
</feature>
<accession>X1CWG5</accession>
<protein>
    <submittedName>
        <fullName evidence="1">Uncharacterized protein</fullName>
    </submittedName>
</protein>
<comment type="caution">
    <text evidence="1">The sequence shown here is derived from an EMBL/GenBank/DDBJ whole genome shotgun (WGS) entry which is preliminary data.</text>
</comment>
<gene>
    <name evidence="1" type="ORF">S01H4_32502</name>
</gene>
<reference evidence="1" key="1">
    <citation type="journal article" date="2014" name="Front. Microbiol.">
        <title>High frequency of phylogenetically diverse reductive dehalogenase-homologous genes in deep subseafloor sedimentary metagenomes.</title>
        <authorList>
            <person name="Kawai M."/>
            <person name="Futagami T."/>
            <person name="Toyoda A."/>
            <person name="Takaki Y."/>
            <person name="Nishi S."/>
            <person name="Hori S."/>
            <person name="Arai W."/>
            <person name="Tsubouchi T."/>
            <person name="Morono Y."/>
            <person name="Uchiyama I."/>
            <person name="Ito T."/>
            <person name="Fujiyama A."/>
            <person name="Inagaki F."/>
            <person name="Takami H."/>
        </authorList>
    </citation>
    <scope>NUCLEOTIDE SEQUENCE</scope>
    <source>
        <strain evidence="1">Expedition CK06-06</strain>
    </source>
</reference>
<organism evidence="1">
    <name type="scientific">marine sediment metagenome</name>
    <dbReference type="NCBI Taxonomy" id="412755"/>
    <lineage>
        <taxon>unclassified sequences</taxon>
        <taxon>metagenomes</taxon>
        <taxon>ecological metagenomes</taxon>
    </lineage>
</organism>
<dbReference type="AlphaFoldDB" id="X1CWG5"/>